<dbReference type="EMBL" id="JAAVNE010000010">
    <property type="protein sequence ID" value="NKC30925.1"/>
    <property type="molecule type" value="Genomic_DNA"/>
</dbReference>
<organism evidence="3 4">
    <name type="scientific">Falsiroseomonas selenitidurans</name>
    <dbReference type="NCBI Taxonomy" id="2716335"/>
    <lineage>
        <taxon>Bacteria</taxon>
        <taxon>Pseudomonadati</taxon>
        <taxon>Pseudomonadota</taxon>
        <taxon>Alphaproteobacteria</taxon>
        <taxon>Acetobacterales</taxon>
        <taxon>Roseomonadaceae</taxon>
        <taxon>Falsiroseomonas</taxon>
    </lineage>
</organism>
<evidence type="ECO:0000313" key="3">
    <source>
        <dbReference type="EMBL" id="NKC30925.1"/>
    </source>
</evidence>
<evidence type="ECO:0000256" key="2">
    <source>
        <dbReference type="ARBA" id="ARBA00022679"/>
    </source>
</evidence>
<reference evidence="3 4" key="1">
    <citation type="submission" date="2020-03" db="EMBL/GenBank/DDBJ databases">
        <title>Roseomonas selenitidurans sp. nov. isolated from urban soil.</title>
        <authorList>
            <person name="Liu H."/>
        </authorList>
    </citation>
    <scope>NUCLEOTIDE SEQUENCE [LARGE SCALE GENOMIC DNA]</scope>
    <source>
        <strain evidence="3 4">BU-1</strain>
    </source>
</reference>
<accession>A0ABX1E7M9</accession>
<dbReference type="CDD" id="cd03789">
    <property type="entry name" value="GT9_LPS_heptosyltransferase"/>
    <property type="match status" value="1"/>
</dbReference>
<comment type="caution">
    <text evidence="3">The sequence shown here is derived from an EMBL/GenBank/DDBJ whole genome shotgun (WGS) entry which is preliminary data.</text>
</comment>
<dbReference type="Proteomes" id="UP000787635">
    <property type="component" value="Unassembled WGS sequence"/>
</dbReference>
<dbReference type="Gene3D" id="3.40.50.2000">
    <property type="entry name" value="Glycogen Phosphorylase B"/>
    <property type="match status" value="2"/>
</dbReference>
<gene>
    <name evidence="3" type="ORF">HEQ75_08620</name>
</gene>
<evidence type="ECO:0000256" key="1">
    <source>
        <dbReference type="ARBA" id="ARBA00022676"/>
    </source>
</evidence>
<name>A0ABX1E7M9_9PROT</name>
<dbReference type="InterPro" id="IPR002201">
    <property type="entry name" value="Glyco_trans_9"/>
</dbReference>
<sequence>MTAILVIRLGALGDFVQSFGPFAAIRAHHPEARIVLLTTPPFAALARRSPWFDDVWADGRPSWHTPRAVLALARRLRSAGFGRVYDLQTSGRSSRYRWLVGQGVEWSGVARGASHPHANPDRDSMHTLERQREQLEAAGIRHFPAPELDWLDADLAHFALPPRFALLVPGASPLRPGKRWPAAHFTAFAAGCVQPCVVLGGAGEAALAETICATVPGAISLAGRTSFAEVAALARRASFALGNDTGPTHLLAAAGCPTLALFGGDSDPALCAPRGPAVAVLRHLPLSGLSVEAVRAALAGIIPPEAAQA</sequence>
<keyword evidence="2" id="KW-0808">Transferase</keyword>
<dbReference type="PANTHER" id="PTHR30160:SF1">
    <property type="entry name" value="LIPOPOLYSACCHARIDE 1,2-N-ACETYLGLUCOSAMINETRANSFERASE-RELATED"/>
    <property type="match status" value="1"/>
</dbReference>
<keyword evidence="1" id="KW-0328">Glycosyltransferase</keyword>
<dbReference type="InterPro" id="IPR051199">
    <property type="entry name" value="LPS_LOS_Heptosyltrfase"/>
</dbReference>
<evidence type="ECO:0000313" key="4">
    <source>
        <dbReference type="Proteomes" id="UP000787635"/>
    </source>
</evidence>
<keyword evidence="4" id="KW-1185">Reference proteome</keyword>
<dbReference type="RefSeq" id="WP_168029303.1">
    <property type="nucleotide sequence ID" value="NZ_JAAVNE010000010.1"/>
</dbReference>
<protein>
    <submittedName>
        <fullName evidence="3">Glycosyltransferase family 9 protein</fullName>
    </submittedName>
</protein>
<dbReference type="SUPFAM" id="SSF53756">
    <property type="entry name" value="UDP-Glycosyltransferase/glycogen phosphorylase"/>
    <property type="match status" value="1"/>
</dbReference>
<proteinExistence type="predicted"/>
<dbReference type="Pfam" id="PF01075">
    <property type="entry name" value="Glyco_transf_9"/>
    <property type="match status" value="1"/>
</dbReference>
<dbReference type="PANTHER" id="PTHR30160">
    <property type="entry name" value="TETRAACYLDISACCHARIDE 4'-KINASE-RELATED"/>
    <property type="match status" value="1"/>
</dbReference>